<dbReference type="AlphaFoldDB" id="A6TUA3"/>
<reference evidence="4" key="1">
    <citation type="journal article" date="2016" name="Genome Announc.">
        <title>Complete genome sequence of Alkaliphilus metalliredigens strain QYMF, an alkaliphilic and metal-reducing bacterium isolated from borax-contaminated leachate ponds.</title>
        <authorList>
            <person name="Hwang C."/>
            <person name="Copeland A."/>
            <person name="Lucas S."/>
            <person name="Lapidus A."/>
            <person name="Barry K."/>
            <person name="Detter J.C."/>
            <person name="Glavina Del Rio T."/>
            <person name="Hammon N."/>
            <person name="Israni S."/>
            <person name="Dalin E."/>
            <person name="Tice H."/>
            <person name="Pitluck S."/>
            <person name="Chertkov O."/>
            <person name="Brettin T."/>
            <person name="Bruce D."/>
            <person name="Han C."/>
            <person name="Schmutz J."/>
            <person name="Larimer F."/>
            <person name="Land M.L."/>
            <person name="Hauser L."/>
            <person name="Kyrpides N."/>
            <person name="Mikhailova N."/>
            <person name="Ye Q."/>
            <person name="Zhou J."/>
            <person name="Richardson P."/>
            <person name="Fields M.W."/>
        </authorList>
    </citation>
    <scope>NUCLEOTIDE SEQUENCE [LARGE SCALE GENOMIC DNA]</scope>
    <source>
        <strain evidence="4">QYMF</strain>
    </source>
</reference>
<name>A6TUA3_ALKMQ</name>
<proteinExistence type="predicted"/>
<keyword evidence="4" id="KW-1185">Reference proteome</keyword>
<feature type="transmembrane region" description="Helical" evidence="2">
    <location>
        <begin position="12"/>
        <end position="36"/>
    </location>
</feature>
<protein>
    <submittedName>
        <fullName evidence="3">Uncharacterized protein</fullName>
    </submittedName>
</protein>
<keyword evidence="2" id="KW-1133">Transmembrane helix</keyword>
<sequence>MEKLKDLIYDYSDILLGMVIVVGMFIVISFSLGAWFDDNNLVVIAASDSQAETTPPINNFPEIHDDEIEESAELDSEISGETEESAELDSEISGETEEVTAEAEVPVVESTEPVVVVEAPITPEVMKITIPNGTPGVRIAGILVDNGLIEDGQVFVQLAEELNLALKLKSGTFDIPVNSSIEEMIRIISGTN</sequence>
<dbReference type="OrthoDB" id="1708369at2"/>
<dbReference type="EMBL" id="CP000724">
    <property type="protein sequence ID" value="ABR49771.1"/>
    <property type="molecule type" value="Genomic_DNA"/>
</dbReference>
<feature type="region of interest" description="Disordered" evidence="1">
    <location>
        <begin position="72"/>
        <end position="95"/>
    </location>
</feature>
<keyword evidence="2" id="KW-0812">Transmembrane</keyword>
<dbReference type="HOGENOM" id="CLU_1507587_0_0_9"/>
<dbReference type="KEGG" id="amt:Amet_3649"/>
<evidence type="ECO:0000256" key="1">
    <source>
        <dbReference type="SAM" id="MobiDB-lite"/>
    </source>
</evidence>
<keyword evidence="2" id="KW-0472">Membrane</keyword>
<dbReference type="RefSeq" id="WP_012064731.1">
    <property type="nucleotide sequence ID" value="NC_009633.1"/>
</dbReference>
<organism evidence="3 4">
    <name type="scientific">Alkaliphilus metalliredigens (strain QYMF)</name>
    <dbReference type="NCBI Taxonomy" id="293826"/>
    <lineage>
        <taxon>Bacteria</taxon>
        <taxon>Bacillati</taxon>
        <taxon>Bacillota</taxon>
        <taxon>Clostridia</taxon>
        <taxon>Peptostreptococcales</taxon>
        <taxon>Natronincolaceae</taxon>
        <taxon>Alkaliphilus</taxon>
    </lineage>
</organism>
<dbReference type="Gene3D" id="3.30.1490.480">
    <property type="entry name" value="Endolytic murein transglycosylase"/>
    <property type="match status" value="1"/>
</dbReference>
<evidence type="ECO:0000313" key="4">
    <source>
        <dbReference type="Proteomes" id="UP000001572"/>
    </source>
</evidence>
<dbReference type="STRING" id="293826.Amet_3649"/>
<evidence type="ECO:0000313" key="3">
    <source>
        <dbReference type="EMBL" id="ABR49771.1"/>
    </source>
</evidence>
<gene>
    <name evidence="3" type="ordered locus">Amet_3649</name>
</gene>
<dbReference type="Proteomes" id="UP000001572">
    <property type="component" value="Chromosome"/>
</dbReference>
<accession>A6TUA3</accession>
<dbReference type="eggNOG" id="COG1559">
    <property type="taxonomic scope" value="Bacteria"/>
</dbReference>
<evidence type="ECO:0000256" key="2">
    <source>
        <dbReference type="SAM" id="Phobius"/>
    </source>
</evidence>